<dbReference type="GeneID" id="95984644"/>
<proteinExistence type="predicted"/>
<accession>A0ABR3Q572</accession>
<evidence type="ECO:0008006" key="5">
    <source>
        <dbReference type="Google" id="ProtNLM"/>
    </source>
</evidence>
<dbReference type="Proteomes" id="UP001565368">
    <property type="component" value="Unassembled WGS sequence"/>
</dbReference>
<evidence type="ECO:0000256" key="2">
    <source>
        <dbReference type="SAM" id="Phobius"/>
    </source>
</evidence>
<feature type="transmembrane region" description="Helical" evidence="2">
    <location>
        <begin position="12"/>
        <end position="34"/>
    </location>
</feature>
<gene>
    <name evidence="3" type="ORF">Q8F55_003601</name>
</gene>
<feature type="region of interest" description="Disordered" evidence="1">
    <location>
        <begin position="52"/>
        <end position="71"/>
    </location>
</feature>
<dbReference type="RefSeq" id="XP_069209550.1">
    <property type="nucleotide sequence ID" value="XM_069352132.1"/>
</dbReference>
<dbReference type="EMBL" id="JBBXJM010000003">
    <property type="protein sequence ID" value="KAL1409606.1"/>
    <property type="molecule type" value="Genomic_DNA"/>
</dbReference>
<sequence>MAFSVGNLIHRAIVFGSLGFGIYGTVVIGQNVMVKRDQIKLAMAQQRAEAEAAAAAAGGPPSSDAAPTPSA</sequence>
<keyword evidence="4" id="KW-1185">Reference proteome</keyword>
<organism evidence="3 4">
    <name type="scientific">Vanrija albida</name>
    <dbReference type="NCBI Taxonomy" id="181172"/>
    <lineage>
        <taxon>Eukaryota</taxon>
        <taxon>Fungi</taxon>
        <taxon>Dikarya</taxon>
        <taxon>Basidiomycota</taxon>
        <taxon>Agaricomycotina</taxon>
        <taxon>Tremellomycetes</taxon>
        <taxon>Trichosporonales</taxon>
        <taxon>Trichosporonaceae</taxon>
        <taxon>Vanrija</taxon>
    </lineage>
</organism>
<keyword evidence="2" id="KW-1133">Transmembrane helix</keyword>
<evidence type="ECO:0000313" key="3">
    <source>
        <dbReference type="EMBL" id="KAL1409606.1"/>
    </source>
</evidence>
<keyword evidence="2" id="KW-0472">Membrane</keyword>
<keyword evidence="2" id="KW-0812">Transmembrane</keyword>
<name>A0ABR3Q572_9TREE</name>
<evidence type="ECO:0000313" key="4">
    <source>
        <dbReference type="Proteomes" id="UP001565368"/>
    </source>
</evidence>
<comment type="caution">
    <text evidence="3">The sequence shown here is derived from an EMBL/GenBank/DDBJ whole genome shotgun (WGS) entry which is preliminary data.</text>
</comment>
<reference evidence="3 4" key="1">
    <citation type="submission" date="2023-08" db="EMBL/GenBank/DDBJ databases">
        <title>Annotated Genome Sequence of Vanrija albida AlHP1.</title>
        <authorList>
            <person name="Herzog R."/>
        </authorList>
    </citation>
    <scope>NUCLEOTIDE SEQUENCE [LARGE SCALE GENOMIC DNA]</scope>
    <source>
        <strain evidence="3 4">AlHP1</strain>
    </source>
</reference>
<evidence type="ECO:0000256" key="1">
    <source>
        <dbReference type="SAM" id="MobiDB-lite"/>
    </source>
</evidence>
<protein>
    <recommendedName>
        <fullName evidence="5">ATP synthase subunit e, mitochondrial</fullName>
    </recommendedName>
</protein>